<dbReference type="STRING" id="1297742.A176_006771"/>
<reference evidence="2 3" key="1">
    <citation type="journal article" date="2016" name="PLoS ONE">
        <title>Complete Genome Sequence and Comparative Genomics of a Novel Myxobacterium Myxococcus hansupus.</title>
        <authorList>
            <person name="Sharma G."/>
            <person name="Narwani T."/>
            <person name="Subramanian S."/>
        </authorList>
    </citation>
    <scope>NUCLEOTIDE SEQUENCE [LARGE SCALE GENOMIC DNA]</scope>
    <source>
        <strain evidence="3">mixupus</strain>
    </source>
</reference>
<feature type="region of interest" description="Disordered" evidence="1">
    <location>
        <begin position="284"/>
        <end position="369"/>
    </location>
</feature>
<keyword evidence="3" id="KW-1185">Reference proteome</keyword>
<evidence type="ECO:0000313" key="3">
    <source>
        <dbReference type="Proteomes" id="UP000009026"/>
    </source>
</evidence>
<dbReference type="EMBL" id="CP012109">
    <property type="protein sequence ID" value="AKQ69859.1"/>
    <property type="molecule type" value="Genomic_DNA"/>
</dbReference>
<name>A0A0H4X3T7_9BACT</name>
<dbReference type="PATRIC" id="fig|1297742.4.peg.6869"/>
<dbReference type="AlphaFoldDB" id="A0A0H4X3T7"/>
<dbReference type="PANTHER" id="PTHR42194:SF1">
    <property type="entry name" value="UPF0276 PROTEIN HI_1600"/>
    <property type="match status" value="1"/>
</dbReference>
<dbReference type="SUPFAM" id="SSF51658">
    <property type="entry name" value="Xylose isomerase-like"/>
    <property type="match status" value="1"/>
</dbReference>
<dbReference type="InterPro" id="IPR036237">
    <property type="entry name" value="Xyl_isomerase-like_sf"/>
</dbReference>
<evidence type="ECO:0008006" key="4">
    <source>
        <dbReference type="Google" id="ProtNLM"/>
    </source>
</evidence>
<feature type="compositionally biased region" description="Basic and acidic residues" evidence="1">
    <location>
        <begin position="332"/>
        <end position="347"/>
    </location>
</feature>
<accession>A0A0H4X3T7</accession>
<dbReference type="NCBIfam" id="NF003818">
    <property type="entry name" value="PRK05409.1"/>
    <property type="match status" value="1"/>
</dbReference>
<dbReference type="eggNOG" id="COG3220">
    <property type="taxonomic scope" value="Bacteria"/>
</dbReference>
<protein>
    <recommendedName>
        <fullName evidence="4">DUF692 domain-containing protein</fullName>
    </recommendedName>
</protein>
<dbReference type="Proteomes" id="UP000009026">
    <property type="component" value="Chromosome"/>
</dbReference>
<dbReference type="InterPro" id="IPR007801">
    <property type="entry name" value="MbnB/TglH/ChrH"/>
</dbReference>
<dbReference type="KEGG" id="mym:A176_006771"/>
<dbReference type="PANTHER" id="PTHR42194">
    <property type="entry name" value="UPF0276 PROTEIN HI_1600"/>
    <property type="match status" value="1"/>
</dbReference>
<evidence type="ECO:0000256" key="1">
    <source>
        <dbReference type="SAM" id="MobiDB-lite"/>
    </source>
</evidence>
<dbReference type="Gene3D" id="3.20.20.150">
    <property type="entry name" value="Divalent-metal-dependent TIM barrel enzymes"/>
    <property type="match status" value="1"/>
</dbReference>
<feature type="compositionally biased region" description="Basic and acidic residues" evidence="1">
    <location>
        <begin position="360"/>
        <end position="369"/>
    </location>
</feature>
<proteinExistence type="predicted"/>
<organism evidence="2 3">
    <name type="scientific">Pseudomyxococcus hansupus</name>
    <dbReference type="NCBI Taxonomy" id="1297742"/>
    <lineage>
        <taxon>Bacteria</taxon>
        <taxon>Pseudomonadati</taxon>
        <taxon>Myxococcota</taxon>
        <taxon>Myxococcia</taxon>
        <taxon>Myxococcales</taxon>
        <taxon>Cystobacterineae</taxon>
        <taxon>Myxococcaceae</taxon>
        <taxon>Pseudomyxococcus</taxon>
    </lineage>
</organism>
<gene>
    <name evidence="2" type="ORF">A176_006771</name>
</gene>
<dbReference type="Pfam" id="PF05114">
    <property type="entry name" value="MbnB_TglH_ChrH"/>
    <property type="match status" value="1"/>
</dbReference>
<evidence type="ECO:0000313" key="2">
    <source>
        <dbReference type="EMBL" id="AKQ69859.1"/>
    </source>
</evidence>
<sequence>MWGLRRWGLTALGLRGVGIGWRRELAHFIDRWQGLGFVEVLAEHLSPTGPLPEPLVRLRERGVPVVLHAVSLGLGSAEPPEPRRLDGLARLSERLGAVCVSEHLAFVRAGGLESGHLLPVQRSEEALEVLTENIRLAEAALPVPLALENVASLFEWPDAAFHEADLLRGVLAHTQASLLLDVANLHAQVLNHGTDADAVLAAVPRERLAYVHVAGGIQRGGLYHDTHAHPLPEGPLALLERLAARLGPVPVMLERDDRFPPEAELAAELTWMEQALERGIARHAEAKHARAHPHTEPSTTPGGARNPAPPATRDGAHPHAEPTTKLGGARSTEPHATRDGAHPHTEPTTKLSGATLGREFIPEDRERHS</sequence>